<dbReference type="OrthoDB" id="10256524at2759"/>
<dbReference type="Gene3D" id="2.60.40.3170">
    <property type="match status" value="1"/>
</dbReference>
<accession>X6MP30</accession>
<dbReference type="InterPro" id="IPR046940">
    <property type="entry name" value="TPPII_Ig-like_sf"/>
</dbReference>
<dbReference type="Proteomes" id="UP000023152">
    <property type="component" value="Unassembled WGS sequence"/>
</dbReference>
<dbReference type="InterPro" id="IPR036852">
    <property type="entry name" value="Peptidase_S8/S53_dom_sf"/>
</dbReference>
<dbReference type="EMBL" id="ASPP01019726">
    <property type="protein sequence ID" value="ETO14835.1"/>
    <property type="molecule type" value="Genomic_DNA"/>
</dbReference>
<gene>
    <name evidence="4" type="ORF">RFI_22533</name>
</gene>
<proteinExistence type="predicted"/>
<comment type="catalytic activity">
    <reaction evidence="1">
        <text>Hydrolysis of proteins with broad specificity for peptide bonds, and a preference for a large uncharged residue in P1. Hydrolyzes peptide amides.</text>
        <dbReference type="EC" id="3.4.21.62"/>
    </reaction>
</comment>
<feature type="domain" description="Tripeptidyl-peptidase II first Ig-like" evidence="3">
    <location>
        <begin position="90"/>
        <end position="208"/>
    </location>
</feature>
<evidence type="ECO:0000256" key="1">
    <source>
        <dbReference type="ARBA" id="ARBA00023529"/>
    </source>
</evidence>
<dbReference type="EC" id="3.4.21.62" evidence="2"/>
<dbReference type="GO" id="GO:0006508">
    <property type="term" value="P:proteolysis"/>
    <property type="evidence" value="ECO:0007669"/>
    <property type="project" value="InterPro"/>
</dbReference>
<name>X6MP30_RETFI</name>
<protein>
    <recommendedName>
        <fullName evidence="2">subtilisin</fullName>
        <ecNumber evidence="2">3.4.21.62</ecNumber>
    </recommendedName>
</protein>
<evidence type="ECO:0000259" key="3">
    <source>
        <dbReference type="Pfam" id="PF21223"/>
    </source>
</evidence>
<dbReference type="Gene3D" id="3.40.50.200">
    <property type="entry name" value="Peptidase S8/S53 domain"/>
    <property type="match status" value="1"/>
</dbReference>
<organism evidence="4 5">
    <name type="scientific">Reticulomyxa filosa</name>
    <dbReference type="NCBI Taxonomy" id="46433"/>
    <lineage>
        <taxon>Eukaryota</taxon>
        <taxon>Sar</taxon>
        <taxon>Rhizaria</taxon>
        <taxon>Retaria</taxon>
        <taxon>Foraminifera</taxon>
        <taxon>Monothalamids</taxon>
        <taxon>Reticulomyxidae</taxon>
        <taxon>Reticulomyxa</taxon>
    </lineage>
</organism>
<evidence type="ECO:0000313" key="5">
    <source>
        <dbReference type="Proteomes" id="UP000023152"/>
    </source>
</evidence>
<keyword evidence="5" id="KW-1185">Reference proteome</keyword>
<reference evidence="4 5" key="1">
    <citation type="journal article" date="2013" name="Curr. Biol.">
        <title>The Genome of the Foraminiferan Reticulomyxa filosa.</title>
        <authorList>
            <person name="Glockner G."/>
            <person name="Hulsmann N."/>
            <person name="Schleicher M."/>
            <person name="Noegel A.A."/>
            <person name="Eichinger L."/>
            <person name="Gallinger C."/>
            <person name="Pawlowski J."/>
            <person name="Sierra R."/>
            <person name="Euteneuer U."/>
            <person name="Pillet L."/>
            <person name="Moustafa A."/>
            <person name="Platzer M."/>
            <person name="Groth M."/>
            <person name="Szafranski K."/>
            <person name="Schliwa M."/>
        </authorList>
    </citation>
    <scope>NUCLEOTIDE SEQUENCE [LARGE SCALE GENOMIC DNA]</scope>
</reference>
<sequence>MASPNACGNVALLLSALKQEKVEYTPTGIIKVQIVYYCCCCCERIERALINTAMNIPTTETLGQGHGLMQVHKALDYCSKFKSVISSPVRYRINVTGGLQKKGRGIYIRDIIPAQVMRYSIGVTPQFPENYPNEKRLNFELKCALKTTSPYINPCEHLIIPSHGNSFQVVVKIPQDTDTDEPVIFTEIVGLDISNPEAGPVFRVPVVICVPLLTSKYVLERVGPYPREIRRPFCLATGKIDRKMYVVPEGCSHASL</sequence>
<dbReference type="AlphaFoldDB" id="X6MP30"/>
<evidence type="ECO:0000313" key="4">
    <source>
        <dbReference type="EMBL" id="ETO14835.1"/>
    </source>
</evidence>
<dbReference type="GO" id="GO:0004252">
    <property type="term" value="F:serine-type endopeptidase activity"/>
    <property type="evidence" value="ECO:0007669"/>
    <property type="project" value="UniProtKB-EC"/>
</dbReference>
<comment type="caution">
    <text evidence="4">The sequence shown here is derived from an EMBL/GenBank/DDBJ whole genome shotgun (WGS) entry which is preliminary data.</text>
</comment>
<evidence type="ECO:0000256" key="2">
    <source>
        <dbReference type="ARBA" id="ARBA00023619"/>
    </source>
</evidence>
<dbReference type="Pfam" id="PF21223">
    <property type="entry name" value="TPPII_Ig-like-1"/>
    <property type="match status" value="1"/>
</dbReference>
<feature type="non-terminal residue" evidence="4">
    <location>
        <position position="256"/>
    </location>
</feature>
<dbReference type="InterPro" id="IPR048383">
    <property type="entry name" value="TPPII_Ig-like-1"/>
</dbReference>